<evidence type="ECO:0000313" key="2">
    <source>
        <dbReference type="Proteomes" id="UP000737420"/>
    </source>
</evidence>
<comment type="caution">
    <text evidence="1">The sequence shown here is derived from an EMBL/GenBank/DDBJ whole genome shotgun (WGS) entry which is preliminary data.</text>
</comment>
<gene>
    <name evidence="1" type="ORF">KAM382_25370</name>
</gene>
<evidence type="ECO:0000313" key="1">
    <source>
        <dbReference type="EMBL" id="GJB92476.1"/>
    </source>
</evidence>
<sequence length="58" mass="6731">MKFAQAYLTTVERDKAIDAYRKRGATVKPDGQRALIVLATRWVDSENLHARDQKPRHH</sequence>
<dbReference type="RefSeq" id="WP_203762604.1">
    <property type="nucleotide sequence ID" value="NZ_AP024402.1"/>
</dbReference>
<dbReference type="EMBL" id="BPOP01000024">
    <property type="protein sequence ID" value="GJB92476.1"/>
    <property type="molecule type" value="Genomic_DNA"/>
</dbReference>
<organism evidence="1 2">
    <name type="scientific">Aeromonas caviae</name>
    <name type="common">Aeromonas punctata</name>
    <dbReference type="NCBI Taxonomy" id="648"/>
    <lineage>
        <taxon>Bacteria</taxon>
        <taxon>Pseudomonadati</taxon>
        <taxon>Pseudomonadota</taxon>
        <taxon>Gammaproteobacteria</taxon>
        <taxon>Aeromonadales</taxon>
        <taxon>Aeromonadaceae</taxon>
        <taxon>Aeromonas</taxon>
    </lineage>
</organism>
<proteinExistence type="predicted"/>
<protein>
    <recommendedName>
        <fullName evidence="3">Transposase</fullName>
    </recommendedName>
</protein>
<accession>A0ABD0B8S3</accession>
<dbReference type="Proteomes" id="UP000737420">
    <property type="component" value="Unassembled WGS sequence"/>
</dbReference>
<evidence type="ECO:0008006" key="3">
    <source>
        <dbReference type="Google" id="ProtNLM"/>
    </source>
</evidence>
<reference evidence="1 2" key="1">
    <citation type="submission" date="2021-07" db="EMBL/GenBank/DDBJ databases">
        <title>Draft genome sequence of carbapenem-resistant Aeromonas spp. in Japan.</title>
        <authorList>
            <person name="Maehana S."/>
            <person name="Suzuki M."/>
            <person name="Kitasato H."/>
        </authorList>
    </citation>
    <scope>NUCLEOTIDE SEQUENCE [LARGE SCALE GENOMIC DNA]</scope>
    <source>
        <strain evidence="1 2">KAM382</strain>
    </source>
</reference>
<name>A0ABD0B8S3_AERCA</name>
<dbReference type="AlphaFoldDB" id="A0ABD0B8S3"/>